<reference evidence="1 2" key="1">
    <citation type="submission" date="2023-07" db="EMBL/GenBank/DDBJ databases">
        <title>Sequencing the genomes of 1000 actinobacteria strains.</title>
        <authorList>
            <person name="Klenk H.-P."/>
        </authorList>
    </citation>
    <scope>NUCLEOTIDE SEQUENCE [LARGE SCALE GENOMIC DNA]</scope>
    <source>
        <strain evidence="1 2">DSM 44711</strain>
    </source>
</reference>
<evidence type="ECO:0000313" key="1">
    <source>
        <dbReference type="EMBL" id="MDR7322711.1"/>
    </source>
</evidence>
<evidence type="ECO:0000313" key="2">
    <source>
        <dbReference type="Proteomes" id="UP001183629"/>
    </source>
</evidence>
<sequence>MSTATLDQALERFIRQVGHWEAPRWAAILDGTHGTRGDALHALVMWIADAAADAEGEPRRAVPRLPNDPVLVDQLRVVIADLRSANPSEAVLAEAADRLTSLRHMF</sequence>
<gene>
    <name evidence="1" type="ORF">J2S44_002961</name>
</gene>
<dbReference type="RefSeq" id="WP_310413519.1">
    <property type="nucleotide sequence ID" value="NZ_JAVDYC010000001.1"/>
</dbReference>
<comment type="caution">
    <text evidence="1">The sequence shown here is derived from an EMBL/GenBank/DDBJ whole genome shotgun (WGS) entry which is preliminary data.</text>
</comment>
<protein>
    <submittedName>
        <fullName evidence="1">Uncharacterized protein</fullName>
    </submittedName>
</protein>
<name>A0AAE3ZNU5_9ACTN</name>
<dbReference type="Proteomes" id="UP001183629">
    <property type="component" value="Unassembled WGS sequence"/>
</dbReference>
<dbReference type="EMBL" id="JAVDYC010000001">
    <property type="protein sequence ID" value="MDR7322711.1"/>
    <property type="molecule type" value="Genomic_DNA"/>
</dbReference>
<organism evidence="1 2">
    <name type="scientific">Catenuloplanes niger</name>
    <dbReference type="NCBI Taxonomy" id="587534"/>
    <lineage>
        <taxon>Bacteria</taxon>
        <taxon>Bacillati</taxon>
        <taxon>Actinomycetota</taxon>
        <taxon>Actinomycetes</taxon>
        <taxon>Micromonosporales</taxon>
        <taxon>Micromonosporaceae</taxon>
        <taxon>Catenuloplanes</taxon>
    </lineage>
</organism>
<proteinExistence type="predicted"/>
<keyword evidence="2" id="KW-1185">Reference proteome</keyword>
<dbReference type="AlphaFoldDB" id="A0AAE3ZNU5"/>
<accession>A0AAE3ZNU5</accession>